<keyword evidence="2" id="KW-1185">Reference proteome</keyword>
<organism evidence="1 2">
    <name type="scientific">Austropuccinia psidii MF-1</name>
    <dbReference type="NCBI Taxonomy" id="1389203"/>
    <lineage>
        <taxon>Eukaryota</taxon>
        <taxon>Fungi</taxon>
        <taxon>Dikarya</taxon>
        <taxon>Basidiomycota</taxon>
        <taxon>Pucciniomycotina</taxon>
        <taxon>Pucciniomycetes</taxon>
        <taxon>Pucciniales</taxon>
        <taxon>Sphaerophragmiaceae</taxon>
        <taxon>Austropuccinia</taxon>
    </lineage>
</organism>
<sequence length="110" mass="12858">MSFNRFTAFNYVDPDDPLAEPDLDHIINQQNQQISFLQQQPQQSHNVYQAILAKVNHLQRGKSLHEKKITIINKQRNKVPQHMIGQMYPKNRTPCFSKNIIAHTSQTHII</sequence>
<reference evidence="1" key="1">
    <citation type="submission" date="2021-03" db="EMBL/GenBank/DDBJ databases">
        <title>Draft genome sequence of rust myrtle Austropuccinia psidii MF-1, a brazilian biotype.</title>
        <authorList>
            <person name="Quecine M.C."/>
            <person name="Pachon D.M.R."/>
            <person name="Bonatelli M.L."/>
            <person name="Correr F.H."/>
            <person name="Franceschini L.M."/>
            <person name="Leite T.F."/>
            <person name="Margarido G.R.A."/>
            <person name="Almeida C.A."/>
            <person name="Ferrarezi J.A."/>
            <person name="Labate C.A."/>
        </authorList>
    </citation>
    <scope>NUCLEOTIDE SEQUENCE</scope>
    <source>
        <strain evidence="1">MF-1</strain>
    </source>
</reference>
<accession>A0A9Q3IJ39</accession>
<dbReference type="Proteomes" id="UP000765509">
    <property type="component" value="Unassembled WGS sequence"/>
</dbReference>
<evidence type="ECO:0000313" key="2">
    <source>
        <dbReference type="Proteomes" id="UP000765509"/>
    </source>
</evidence>
<evidence type="ECO:0000313" key="1">
    <source>
        <dbReference type="EMBL" id="MBW0540639.1"/>
    </source>
</evidence>
<dbReference type="EMBL" id="AVOT02045275">
    <property type="protein sequence ID" value="MBW0540639.1"/>
    <property type="molecule type" value="Genomic_DNA"/>
</dbReference>
<comment type="caution">
    <text evidence="1">The sequence shown here is derived from an EMBL/GenBank/DDBJ whole genome shotgun (WGS) entry which is preliminary data.</text>
</comment>
<gene>
    <name evidence="1" type="ORF">O181_080354</name>
</gene>
<proteinExistence type="predicted"/>
<protein>
    <submittedName>
        <fullName evidence="1">Uncharacterized protein</fullName>
    </submittedName>
</protein>
<dbReference type="AlphaFoldDB" id="A0A9Q3IJ39"/>
<name>A0A9Q3IJ39_9BASI</name>